<organism evidence="1 2">
    <name type="scientific">Rhodovulum sulfidophilum</name>
    <name type="common">Rhodobacter sulfidophilus</name>
    <dbReference type="NCBI Taxonomy" id="35806"/>
    <lineage>
        <taxon>Bacteria</taxon>
        <taxon>Pseudomonadati</taxon>
        <taxon>Pseudomonadota</taxon>
        <taxon>Alphaproteobacteria</taxon>
        <taxon>Rhodobacterales</taxon>
        <taxon>Paracoccaceae</taxon>
        <taxon>Rhodovulum</taxon>
    </lineage>
</organism>
<dbReference type="InterPro" id="IPR014825">
    <property type="entry name" value="DNA_alkylation"/>
</dbReference>
<gene>
    <name evidence="1" type="ORF">DI556_19725</name>
</gene>
<dbReference type="PANTHER" id="PTHR34070">
    <property type="entry name" value="ARMADILLO-TYPE FOLD"/>
    <property type="match status" value="1"/>
</dbReference>
<reference evidence="1 2" key="1">
    <citation type="submission" date="2017-08" db="EMBL/GenBank/DDBJ databases">
        <title>Infants hospitalized years apart are colonized by the same room-sourced microbial strains.</title>
        <authorList>
            <person name="Brooks B."/>
            <person name="Olm M.R."/>
            <person name="Firek B.A."/>
            <person name="Baker R."/>
            <person name="Thomas B.C."/>
            <person name="Morowitz M.J."/>
            <person name="Banfield J.F."/>
        </authorList>
    </citation>
    <scope>NUCLEOTIDE SEQUENCE [LARGE SCALE GENOMIC DNA]</scope>
    <source>
        <strain evidence="1">S2_005_002_R2_34</strain>
    </source>
</reference>
<protein>
    <submittedName>
        <fullName evidence="1">DNA alkylation repair protein</fullName>
    </submittedName>
</protein>
<evidence type="ECO:0000313" key="1">
    <source>
        <dbReference type="EMBL" id="PZQ46576.1"/>
    </source>
</evidence>
<dbReference type="PANTHER" id="PTHR34070:SF1">
    <property type="entry name" value="DNA ALKYLATION REPAIR PROTEIN"/>
    <property type="match status" value="1"/>
</dbReference>
<dbReference type="Proteomes" id="UP000249185">
    <property type="component" value="Unassembled WGS sequence"/>
</dbReference>
<dbReference type="AlphaFoldDB" id="A0A2W5MZH0"/>
<comment type="caution">
    <text evidence="1">The sequence shown here is derived from an EMBL/GenBank/DDBJ whole genome shotgun (WGS) entry which is preliminary data.</text>
</comment>
<dbReference type="InterPro" id="IPR016024">
    <property type="entry name" value="ARM-type_fold"/>
</dbReference>
<dbReference type="Gene3D" id="1.25.10.90">
    <property type="match status" value="1"/>
</dbReference>
<dbReference type="Pfam" id="PF08713">
    <property type="entry name" value="DNA_alkylation"/>
    <property type="match status" value="1"/>
</dbReference>
<evidence type="ECO:0000313" key="2">
    <source>
        <dbReference type="Proteomes" id="UP000249185"/>
    </source>
</evidence>
<name>A0A2W5MZH0_RHOSU</name>
<dbReference type="CDD" id="cd06561">
    <property type="entry name" value="AlkD_like"/>
    <property type="match status" value="1"/>
</dbReference>
<accession>A0A2W5MZH0</accession>
<sequence length="230" mass="25352">MTAPIPVAEAVARLEAAADPAAAAEMAAYHKAPRRYLGLANPGIDVAVADWRAALDPPGRVALAAGLWDSDIHEARIAAAKLLTQARLGADDPLVWREFLRWVPDFDAWAIADHACKAGERRLAAEPGRLDVVETWVEDPNSWVRRAALTTTLPWTKMTHPDAAERAARDRVLGWAARLVADRDWFTQKAIGTWLRSLSLRDPARVAAFLDGPGKELRSFARKEAARRMR</sequence>
<proteinExistence type="predicted"/>
<dbReference type="EMBL" id="QFPW01000023">
    <property type="protein sequence ID" value="PZQ46576.1"/>
    <property type="molecule type" value="Genomic_DNA"/>
</dbReference>
<dbReference type="SUPFAM" id="SSF48371">
    <property type="entry name" value="ARM repeat"/>
    <property type="match status" value="1"/>
</dbReference>